<gene>
    <name evidence="2" type="ORF">GCM10008919_00650</name>
</gene>
<dbReference type="Gene3D" id="3.30.70.1900">
    <property type="match status" value="1"/>
</dbReference>
<reference evidence="3" key="1">
    <citation type="journal article" date="2019" name="Int. J. Syst. Evol. Microbiol.">
        <title>The Global Catalogue of Microorganisms (GCM) 10K type strain sequencing project: providing services to taxonomists for standard genome sequencing and annotation.</title>
        <authorList>
            <consortium name="The Broad Institute Genomics Platform"/>
            <consortium name="The Broad Institute Genome Sequencing Center for Infectious Disease"/>
            <person name="Wu L."/>
            <person name="Ma J."/>
        </authorList>
    </citation>
    <scope>NUCLEOTIDE SEQUENCE [LARGE SCALE GENOMIC DNA]</scope>
    <source>
        <strain evidence="3">JCM 8542</strain>
    </source>
</reference>
<evidence type="ECO:0000259" key="1">
    <source>
        <dbReference type="Pfam" id="PF10040"/>
    </source>
</evidence>
<dbReference type="Proteomes" id="UP001500399">
    <property type="component" value="Unassembled WGS sequence"/>
</dbReference>
<dbReference type="Pfam" id="PF10040">
    <property type="entry name" value="CRISPR_Cas6"/>
    <property type="match status" value="1"/>
</dbReference>
<comment type="caution">
    <text evidence="2">The sequence shown here is derived from an EMBL/GenBank/DDBJ whole genome shotgun (WGS) entry which is preliminary data.</text>
</comment>
<accession>A0ABP3CG01</accession>
<dbReference type="RefSeq" id="WP_304988085.1">
    <property type="nucleotide sequence ID" value="NZ_BAAACR010000001.1"/>
</dbReference>
<sequence length="273" mass="30274">MLGVLVLRLRVERGGHYSMFPGKLLHGALFRCIAAYNALLAGDLHERRVKPFTVGMLRRVGKSFGAVPQARELNESHYAAGEKLLLRLTALDEDVLFAFLHIPCGTQLAVGKLVFTVEEVLANGQEDTGCVEVEELIAAALSMEEVTQFRISFRSPTVFRVDNADCAVPRPELIFASLADKWTWQRLPSVLDKAYVRGVAAKLTQLEWRGAGLQIRQSAQKTVPGFMGDFTFRMDRLSAEEREIILLLAQFAPFCGTGRLTAQGFGETQIVFS</sequence>
<organism evidence="2 3">
    <name type="scientific">Selenomonas dianae</name>
    <dbReference type="NCBI Taxonomy" id="135079"/>
    <lineage>
        <taxon>Bacteria</taxon>
        <taxon>Bacillati</taxon>
        <taxon>Bacillota</taxon>
        <taxon>Negativicutes</taxon>
        <taxon>Selenomonadales</taxon>
        <taxon>Selenomonadaceae</taxon>
        <taxon>Selenomonas</taxon>
    </lineage>
</organism>
<feature type="domain" description="CRISPR-associated protein Cas6 C-terminal" evidence="1">
    <location>
        <begin position="151"/>
        <end position="268"/>
    </location>
</feature>
<dbReference type="InterPro" id="IPR019267">
    <property type="entry name" value="CRISPR-assoc_Cas6_C"/>
</dbReference>
<dbReference type="InterPro" id="IPR045747">
    <property type="entry name" value="CRISPR-assoc_prot_Cas6_N_sf"/>
</dbReference>
<dbReference type="CDD" id="cd21141">
    <property type="entry name" value="Cas6_III-like"/>
    <property type="match status" value="1"/>
</dbReference>
<protein>
    <recommendedName>
        <fullName evidence="1">CRISPR-associated protein Cas6 C-terminal domain-containing protein</fullName>
    </recommendedName>
</protein>
<evidence type="ECO:0000313" key="2">
    <source>
        <dbReference type="EMBL" id="GAA0201168.1"/>
    </source>
</evidence>
<evidence type="ECO:0000313" key="3">
    <source>
        <dbReference type="Proteomes" id="UP001500399"/>
    </source>
</evidence>
<proteinExistence type="predicted"/>
<name>A0ABP3CG01_9FIRM</name>
<dbReference type="Gene3D" id="3.30.70.1890">
    <property type="match status" value="1"/>
</dbReference>
<keyword evidence="3" id="KW-1185">Reference proteome</keyword>
<dbReference type="EMBL" id="BAAACR010000001">
    <property type="protein sequence ID" value="GAA0201168.1"/>
    <property type="molecule type" value="Genomic_DNA"/>
</dbReference>